<reference evidence="2 3" key="1">
    <citation type="journal article" date="2019" name="Sci. Rep.">
        <title>Orb-weaving spider Araneus ventricosus genome elucidates the spidroin gene catalogue.</title>
        <authorList>
            <person name="Kono N."/>
            <person name="Nakamura H."/>
            <person name="Ohtoshi R."/>
            <person name="Moran D.A.P."/>
            <person name="Shinohara A."/>
            <person name="Yoshida Y."/>
            <person name="Fujiwara M."/>
            <person name="Mori M."/>
            <person name="Tomita M."/>
            <person name="Arakawa K."/>
        </authorList>
    </citation>
    <scope>NUCLEOTIDE SEQUENCE [LARGE SCALE GENOMIC DNA]</scope>
</reference>
<dbReference type="Proteomes" id="UP000499080">
    <property type="component" value="Unassembled WGS sequence"/>
</dbReference>
<comment type="caution">
    <text evidence="2">The sequence shown here is derived from an EMBL/GenBank/DDBJ whole genome shotgun (WGS) entry which is preliminary data.</text>
</comment>
<accession>A0A4Y2Q456</accession>
<evidence type="ECO:0000313" key="3">
    <source>
        <dbReference type="Proteomes" id="UP000499080"/>
    </source>
</evidence>
<dbReference type="AlphaFoldDB" id="A0A4Y2Q456"/>
<dbReference type="EMBL" id="BGPR01012889">
    <property type="protein sequence ID" value="GBN58204.1"/>
    <property type="molecule type" value="Genomic_DNA"/>
</dbReference>
<keyword evidence="3" id="KW-1185">Reference proteome</keyword>
<feature type="region of interest" description="Disordered" evidence="1">
    <location>
        <begin position="1"/>
        <end position="25"/>
    </location>
</feature>
<proteinExistence type="predicted"/>
<gene>
    <name evidence="2" type="ORF">AVEN_24302_1</name>
</gene>
<evidence type="ECO:0000256" key="1">
    <source>
        <dbReference type="SAM" id="MobiDB-lite"/>
    </source>
</evidence>
<organism evidence="2 3">
    <name type="scientific">Araneus ventricosus</name>
    <name type="common">Orbweaver spider</name>
    <name type="synonym">Epeira ventricosa</name>
    <dbReference type="NCBI Taxonomy" id="182803"/>
    <lineage>
        <taxon>Eukaryota</taxon>
        <taxon>Metazoa</taxon>
        <taxon>Ecdysozoa</taxon>
        <taxon>Arthropoda</taxon>
        <taxon>Chelicerata</taxon>
        <taxon>Arachnida</taxon>
        <taxon>Araneae</taxon>
        <taxon>Araneomorphae</taxon>
        <taxon>Entelegynae</taxon>
        <taxon>Araneoidea</taxon>
        <taxon>Araneidae</taxon>
        <taxon>Araneus</taxon>
    </lineage>
</organism>
<name>A0A4Y2Q456_ARAVE</name>
<sequence length="172" mass="19870">MKWKKRRKETGMHKLPAPSGQKSSDKCLMDETLSFLTHVSGVLIRPNLENLTDKRDYEPETRVKLTLMDVRYCNLGIDKSLSFEERRKDSVLEPDGCGSRPDSTSDPPYTQNVLPLAWKFGEWCVSCIILITVRNEAIRPKMVLVYFQNEMLNLSSVENLFRKDTLIFTPKL</sequence>
<evidence type="ECO:0000313" key="2">
    <source>
        <dbReference type="EMBL" id="GBN58204.1"/>
    </source>
</evidence>
<protein>
    <submittedName>
        <fullName evidence="2">Uncharacterized protein</fullName>
    </submittedName>
</protein>